<dbReference type="RefSeq" id="WP_416205072.1">
    <property type="nucleotide sequence ID" value="NZ_JBBKTX010000004.1"/>
</dbReference>
<dbReference type="SUPFAM" id="SSF53448">
    <property type="entry name" value="Nucleotide-diphospho-sugar transferases"/>
    <property type="match status" value="1"/>
</dbReference>
<dbReference type="Gene3D" id="3.90.550.10">
    <property type="entry name" value="Spore Coat Polysaccharide Biosynthesis Protein SpsA, Chain A"/>
    <property type="match status" value="1"/>
</dbReference>
<evidence type="ECO:0000313" key="2">
    <source>
        <dbReference type="EMBL" id="MFK4751672.1"/>
    </source>
</evidence>
<dbReference type="InterPro" id="IPR029044">
    <property type="entry name" value="Nucleotide-diphossugar_trans"/>
</dbReference>
<evidence type="ECO:0000259" key="1">
    <source>
        <dbReference type="Pfam" id="PF03407"/>
    </source>
</evidence>
<name>A0ABW8NFH8_9GAMM</name>
<dbReference type="Pfam" id="PF03407">
    <property type="entry name" value="Nucleotid_trans"/>
    <property type="match status" value="1"/>
</dbReference>
<organism evidence="2 3">
    <name type="scientific">Oceanobacter antarcticus</name>
    <dbReference type="NCBI Taxonomy" id="3133425"/>
    <lineage>
        <taxon>Bacteria</taxon>
        <taxon>Pseudomonadati</taxon>
        <taxon>Pseudomonadota</taxon>
        <taxon>Gammaproteobacteria</taxon>
        <taxon>Oceanospirillales</taxon>
        <taxon>Oceanospirillaceae</taxon>
        <taxon>Oceanobacter</taxon>
    </lineage>
</organism>
<keyword evidence="2" id="KW-0808">Transferase</keyword>
<feature type="domain" description="Nucleotide-diphospho-sugar transferase" evidence="1">
    <location>
        <begin position="81"/>
        <end position="187"/>
    </location>
</feature>
<sequence>MTQQDNAKRGFVYAATGSAVYTELAIRSAHSLKEQCPDLPIDLFTDKPVEDSIFDKVYILGNSWFRAKIDALKNSRFDESIFIDSDTLIVGNLADAFFLLKKNDIALVHDQGRNSRQGRSSLDICFPESFPALNSGVIALRKNAKTDKLLTNWKNRIQEKQQQKDQPALRELLWQSDLALAILPPEYNMMHLHLLDVFSYKQGIPKVIHSPKLHRHQNGSDSPITSLLELLGPSRLLRFQYQRHLAGAPVLPPWLLYGNAPIQWKIKLQRTLIQAVLALKTRNSTPADWLQNT</sequence>
<keyword evidence="3" id="KW-1185">Reference proteome</keyword>
<comment type="caution">
    <text evidence="2">The sequence shown here is derived from an EMBL/GenBank/DDBJ whole genome shotgun (WGS) entry which is preliminary data.</text>
</comment>
<protein>
    <submittedName>
        <fullName evidence="2">Nucleotide-diphospho-sugar transferase</fullName>
    </submittedName>
</protein>
<reference evidence="2 3" key="1">
    <citation type="submission" date="2024-03" db="EMBL/GenBank/DDBJ databases">
        <title>High-quality draft genome sequence of Oceanobacter sp. wDCs-4.</title>
        <authorList>
            <person name="Dong C."/>
        </authorList>
    </citation>
    <scope>NUCLEOTIDE SEQUENCE [LARGE SCALE GENOMIC DNA]</scope>
    <source>
        <strain evidence="3">wDCs-4</strain>
    </source>
</reference>
<accession>A0ABW8NFH8</accession>
<evidence type="ECO:0000313" key="3">
    <source>
        <dbReference type="Proteomes" id="UP001620597"/>
    </source>
</evidence>
<dbReference type="EMBL" id="JBBKTX010000004">
    <property type="protein sequence ID" value="MFK4751672.1"/>
    <property type="molecule type" value="Genomic_DNA"/>
</dbReference>
<proteinExistence type="predicted"/>
<dbReference type="Proteomes" id="UP001620597">
    <property type="component" value="Unassembled WGS sequence"/>
</dbReference>
<dbReference type="InterPro" id="IPR005069">
    <property type="entry name" value="Nucl-diP-sugar_transferase"/>
</dbReference>
<gene>
    <name evidence="2" type="ORF">WG929_04525</name>
</gene>
<dbReference type="GO" id="GO:0016740">
    <property type="term" value="F:transferase activity"/>
    <property type="evidence" value="ECO:0007669"/>
    <property type="project" value="UniProtKB-KW"/>
</dbReference>